<proteinExistence type="inferred from homology"/>
<dbReference type="AlphaFoldDB" id="A0A2U2PI64"/>
<dbReference type="EMBL" id="QEAS01000006">
    <property type="protein sequence ID" value="PWG80954.1"/>
    <property type="molecule type" value="Genomic_DNA"/>
</dbReference>
<dbReference type="Pfam" id="PF00703">
    <property type="entry name" value="Glyco_hydro_2"/>
    <property type="match status" value="1"/>
</dbReference>
<feature type="chain" id="PRO_5015762301" evidence="2">
    <location>
        <begin position="19"/>
        <end position="933"/>
    </location>
</feature>
<dbReference type="PANTHER" id="PTHR42732">
    <property type="entry name" value="BETA-GALACTOSIDASE"/>
    <property type="match status" value="1"/>
</dbReference>
<dbReference type="Gene3D" id="3.20.20.80">
    <property type="entry name" value="Glycosidases"/>
    <property type="match status" value="1"/>
</dbReference>
<dbReference type="Gene3D" id="2.60.120.260">
    <property type="entry name" value="Galactose-binding domain-like"/>
    <property type="match status" value="1"/>
</dbReference>
<dbReference type="InterPro" id="IPR008979">
    <property type="entry name" value="Galactose-bd-like_sf"/>
</dbReference>
<dbReference type="GO" id="GO:0005975">
    <property type="term" value="P:carbohydrate metabolic process"/>
    <property type="evidence" value="ECO:0007669"/>
    <property type="project" value="InterPro"/>
</dbReference>
<evidence type="ECO:0000259" key="5">
    <source>
        <dbReference type="Pfam" id="PF02837"/>
    </source>
</evidence>
<dbReference type="Pfam" id="PF02837">
    <property type="entry name" value="Glyco_hydro_2_N"/>
    <property type="match status" value="1"/>
</dbReference>
<evidence type="ECO:0000256" key="2">
    <source>
        <dbReference type="SAM" id="SignalP"/>
    </source>
</evidence>
<feature type="signal peptide" evidence="2">
    <location>
        <begin position="1"/>
        <end position="18"/>
    </location>
</feature>
<dbReference type="OrthoDB" id="9814867at2"/>
<evidence type="ECO:0000313" key="6">
    <source>
        <dbReference type="EMBL" id="PWG80954.1"/>
    </source>
</evidence>
<evidence type="ECO:0000256" key="1">
    <source>
        <dbReference type="ARBA" id="ARBA00007401"/>
    </source>
</evidence>
<dbReference type="InterPro" id="IPR006104">
    <property type="entry name" value="Glyco_hydro_2_N"/>
</dbReference>
<keyword evidence="7" id="KW-1185">Reference proteome</keyword>
<keyword evidence="2" id="KW-0732">Signal</keyword>
<dbReference type="RefSeq" id="WP_109415338.1">
    <property type="nucleotide sequence ID" value="NZ_QEAS01000006.1"/>
</dbReference>
<comment type="similarity">
    <text evidence="1">Belongs to the glycosyl hydrolase 2 family.</text>
</comment>
<dbReference type="InterPro" id="IPR051913">
    <property type="entry name" value="GH2_Domain-Containing"/>
</dbReference>
<dbReference type="PANTHER" id="PTHR42732:SF1">
    <property type="entry name" value="BETA-MANNOSIDASE"/>
    <property type="match status" value="1"/>
</dbReference>
<dbReference type="SUPFAM" id="SSF51445">
    <property type="entry name" value="(Trans)glycosidases"/>
    <property type="match status" value="1"/>
</dbReference>
<dbReference type="InterPro" id="IPR006102">
    <property type="entry name" value="Ig-like_GH2"/>
</dbReference>
<dbReference type="GO" id="GO:0004553">
    <property type="term" value="F:hydrolase activity, hydrolyzing O-glycosyl compounds"/>
    <property type="evidence" value="ECO:0007669"/>
    <property type="project" value="InterPro"/>
</dbReference>
<organism evidence="6 7">
    <name type="scientific">Pararcticibacter amylolyticus</name>
    <dbReference type="NCBI Taxonomy" id="2173175"/>
    <lineage>
        <taxon>Bacteria</taxon>
        <taxon>Pseudomonadati</taxon>
        <taxon>Bacteroidota</taxon>
        <taxon>Sphingobacteriia</taxon>
        <taxon>Sphingobacteriales</taxon>
        <taxon>Sphingobacteriaceae</taxon>
        <taxon>Pararcticibacter</taxon>
    </lineage>
</organism>
<gene>
    <name evidence="6" type="ORF">DDR33_08415</name>
</gene>
<feature type="domain" description="Glycoside hydrolase family 2 catalytic" evidence="4">
    <location>
        <begin position="306"/>
        <end position="440"/>
    </location>
</feature>
<reference evidence="6 7" key="1">
    <citation type="submission" date="2018-04" db="EMBL/GenBank/DDBJ databases">
        <title>Pedobacter chongqingensis sp. nov., isolated from a rottenly hemp rope.</title>
        <authorList>
            <person name="Cai Y."/>
        </authorList>
    </citation>
    <scope>NUCLEOTIDE SEQUENCE [LARGE SCALE GENOMIC DNA]</scope>
    <source>
        <strain evidence="6 7">FJ4-8</strain>
    </source>
</reference>
<dbReference type="SUPFAM" id="SSF49785">
    <property type="entry name" value="Galactose-binding domain-like"/>
    <property type="match status" value="1"/>
</dbReference>
<feature type="domain" description="Glycosyl hydrolases family 2 sugar binding" evidence="5">
    <location>
        <begin position="32"/>
        <end position="185"/>
    </location>
</feature>
<accession>A0A2U2PI64</accession>
<name>A0A2U2PI64_9SPHI</name>
<sequence length="933" mass="105625">MKRLITLLIFLINAVAFGQQEDTDLYRIRIGLSGGWQFAADPADSGIKEKWFLKDLPDRITLPGTTDLNQKGTFNKDTSTMHLNRVYIYEGAAWYRKKVTVPREFKNKHIELYLERTKSSTVWIDGKIAGGSALLQSPQQFDVTPYLSPGEHYLTIRVDNGLKLTPYGNVHIYSDDTQTNWNGIIGKIFLEASDKTYISDLQVYPDIDKQKIEVRIHIGNYLKGRKVAAELNVKSITAGAGKNLPPLRLNVLADSVIVLNYNMEGNCNLWDEHRQPLYELTAAISHGESRDAKKVNFGMRKFSRKGTQFSINGRVTFLRGKHDACVFPLTGHPPMDTEGWIKVFRIAKSYGINHYRFHSYCPPEAAFTAADQAGIYIQAELPFWGGLNDDTVAAKLKQEGIAMLKNYANHPSFVMFSHGNEIWSGQDKAEKNIRELKQYDSRPLYTLASNVNIGYYPPPASSDFFVGARTSSNGDTVLTHVRLTHAFSDSRQGGLLNTATPSTELRFSYPVSQLKIPVVSHEIGQYQIYPDYEEIKKYTGVLKAWNLEVFRERLKKRGMLDQDKAFQKASGAWAAICYKAEMEAALRTKGFGGFQLLDLQDFPGQGTALVGILDAFMDSKNVVTREEWIKSCSDVVVLAEFSKYCWINTETFRAKIEVANYSDRTIKEDVRWEIRNSAGLILKEGLFTGLNMENEGVKAIGELSYGLGEVRKAEKLTVTILIKGTPYQNSYPVWVYPQPKEPTRKKDIYITNKYDKNVRTRLEKGAKVILFPSGEGVKAHSVPGLFPPEFWNWEMFKNISESLKKPVSPGTLGLLTNPQHPLFKSFPTDIHTNWQWFSIIKAANPLILDSTPASFRPIVQVIDNLQRNHKLGLIFEFKVGKGKLLVCMSPLNKMLEKPEAAQLYKSITDYINTEDFNPDCEISSEEIENMLYL</sequence>
<dbReference type="InterPro" id="IPR017853">
    <property type="entry name" value="GH"/>
</dbReference>
<dbReference type="Proteomes" id="UP000245647">
    <property type="component" value="Unassembled WGS sequence"/>
</dbReference>
<protein>
    <submittedName>
        <fullName evidence="6">Beta-galactosidase</fullName>
    </submittedName>
</protein>
<feature type="domain" description="Glycoside hydrolase family 2 immunoglobulin-like beta-sandwich" evidence="3">
    <location>
        <begin position="196"/>
        <end position="300"/>
    </location>
</feature>
<comment type="caution">
    <text evidence="6">The sequence shown here is derived from an EMBL/GenBank/DDBJ whole genome shotgun (WGS) entry which is preliminary data.</text>
</comment>
<dbReference type="InterPro" id="IPR006103">
    <property type="entry name" value="Glyco_hydro_2_cat"/>
</dbReference>
<dbReference type="Pfam" id="PF02836">
    <property type="entry name" value="Glyco_hydro_2_C"/>
    <property type="match status" value="1"/>
</dbReference>
<evidence type="ECO:0000313" key="7">
    <source>
        <dbReference type="Proteomes" id="UP000245647"/>
    </source>
</evidence>
<evidence type="ECO:0000259" key="4">
    <source>
        <dbReference type="Pfam" id="PF02836"/>
    </source>
</evidence>
<evidence type="ECO:0000259" key="3">
    <source>
        <dbReference type="Pfam" id="PF00703"/>
    </source>
</evidence>